<dbReference type="RefSeq" id="WP_055151342.1">
    <property type="nucleotide sequence ID" value="NZ_JXSZ01000015.1"/>
</dbReference>
<name>A0A0P7BR41_9BACT</name>
<dbReference type="GO" id="GO:0003824">
    <property type="term" value="F:catalytic activity"/>
    <property type="evidence" value="ECO:0007669"/>
    <property type="project" value="InterPro"/>
</dbReference>
<dbReference type="Proteomes" id="UP000050454">
    <property type="component" value="Unassembled WGS sequence"/>
</dbReference>
<dbReference type="SUPFAM" id="SSF102114">
    <property type="entry name" value="Radical SAM enzymes"/>
    <property type="match status" value="1"/>
</dbReference>
<evidence type="ECO:0000256" key="2">
    <source>
        <dbReference type="ARBA" id="ARBA00022691"/>
    </source>
</evidence>
<keyword evidence="3" id="KW-0479">Metal-binding</keyword>
<dbReference type="EMBL" id="LGTQ01000015">
    <property type="protein sequence ID" value="KPM46673.1"/>
    <property type="molecule type" value="Genomic_DNA"/>
</dbReference>
<protein>
    <submittedName>
        <fullName evidence="8">Fe-S oxidoreductase</fullName>
    </submittedName>
</protein>
<evidence type="ECO:0000256" key="5">
    <source>
        <dbReference type="ARBA" id="ARBA00023014"/>
    </source>
</evidence>
<keyword evidence="2" id="KW-0949">S-adenosyl-L-methionine</keyword>
<dbReference type="Gene3D" id="3.20.20.70">
    <property type="entry name" value="Aldolase class I"/>
    <property type="match status" value="1"/>
</dbReference>
<evidence type="ECO:0000313" key="8">
    <source>
        <dbReference type="EMBL" id="KPM46673.1"/>
    </source>
</evidence>
<dbReference type="PANTHER" id="PTHR43728">
    <property type="entry name" value="SLR0304 PROTEIN"/>
    <property type="match status" value="1"/>
</dbReference>
<dbReference type="SFLD" id="SFLDG01067">
    <property type="entry name" value="SPASM/twitch_domain_containing"/>
    <property type="match status" value="1"/>
</dbReference>
<dbReference type="STRING" id="1605367.AFM12_17970"/>
<dbReference type="InterPro" id="IPR026351">
    <property type="entry name" value="rSAM_ArsS-like"/>
</dbReference>
<dbReference type="AlphaFoldDB" id="A0A0P7BR41"/>
<keyword evidence="4" id="KW-0408">Iron</keyword>
<dbReference type="PANTHER" id="PTHR43728:SF1">
    <property type="entry name" value="FE-S OXIDOREDUCTASE"/>
    <property type="match status" value="1"/>
</dbReference>
<comment type="caution">
    <text evidence="8">The sequence shown here is derived from an EMBL/GenBank/DDBJ whole genome shotgun (WGS) entry which is preliminary data.</text>
</comment>
<keyword evidence="9" id="KW-1185">Reference proteome</keyword>
<dbReference type="OrthoDB" id="9810775at2"/>
<reference evidence="8 9" key="1">
    <citation type="submission" date="2015-07" db="EMBL/GenBank/DDBJ databases">
        <title>The draft genome sequence of Leadbetterella sp. JN14-9.</title>
        <authorList>
            <person name="Liu Y."/>
            <person name="Du J."/>
            <person name="Shao Z."/>
        </authorList>
    </citation>
    <scope>NUCLEOTIDE SEQUENCE [LARGE SCALE GENOMIC DNA]</scope>
    <source>
        <strain evidence="8 9">JN14-9</strain>
    </source>
</reference>
<keyword evidence="5" id="KW-0411">Iron-sulfur</keyword>
<dbReference type="InterPro" id="IPR024521">
    <property type="entry name" value="ArsS-like_C"/>
</dbReference>
<dbReference type="GO" id="GO:0046872">
    <property type="term" value="F:metal ion binding"/>
    <property type="evidence" value="ECO:0007669"/>
    <property type="project" value="UniProtKB-KW"/>
</dbReference>
<dbReference type="CDD" id="cd01335">
    <property type="entry name" value="Radical_SAM"/>
    <property type="match status" value="1"/>
</dbReference>
<dbReference type="InterPro" id="IPR013785">
    <property type="entry name" value="Aldolase_TIM"/>
</dbReference>
<proteinExistence type="predicted"/>
<organism evidence="8 9">
    <name type="scientific">Jiulongibacter sediminis</name>
    <dbReference type="NCBI Taxonomy" id="1605367"/>
    <lineage>
        <taxon>Bacteria</taxon>
        <taxon>Pseudomonadati</taxon>
        <taxon>Bacteroidota</taxon>
        <taxon>Cytophagia</taxon>
        <taxon>Cytophagales</taxon>
        <taxon>Leadbetterellaceae</taxon>
        <taxon>Jiulongibacter</taxon>
    </lineage>
</organism>
<dbReference type="InterPro" id="IPR058240">
    <property type="entry name" value="rSAM_sf"/>
</dbReference>
<sequence>MVKNPVKSLKAQKHALGETAYQIKVLNDTESIGFSMPKFREKLDEIDLFPLKPTALEILQINMGKMCNQVCNHCHVDAGPDRKEIMTRETMELCLEAIRNNNFNTVDLTGGAPEMNPNFRWFVEQIREISQDIKIIVRCNLTIIRANPKYHDLPHFYKTHNIEVVSSLPAYTESRTDAQRGNGVFKDSIKALQMLNEVGYGKEGTGLTLDLVYNPSGAFLPSGQAGLEMNFKRKLKADFDIEFNYLFAITNIPISRYLDYLIVSGNYGAYMEKLVNAYNPAAAKNVMCRNTLSIGWDGYIFDCDFNQMLDLKVACGSKHLSEFNASELVNRDIIVNQHCYGCTAGAGSSCGGEVA</sequence>
<evidence type="ECO:0000256" key="3">
    <source>
        <dbReference type="ARBA" id="ARBA00022723"/>
    </source>
</evidence>
<evidence type="ECO:0000313" key="9">
    <source>
        <dbReference type="Proteomes" id="UP000050454"/>
    </source>
</evidence>
<comment type="cofactor">
    <cofactor evidence="1">
        <name>[4Fe-4S] cluster</name>
        <dbReference type="ChEBI" id="CHEBI:49883"/>
    </cofactor>
</comment>
<gene>
    <name evidence="8" type="ORF">AFM12_17970</name>
</gene>
<dbReference type="NCBIfam" id="TIGR04167">
    <property type="entry name" value="rSAM_SeCys"/>
    <property type="match status" value="1"/>
</dbReference>
<accession>A0A0P7BR41</accession>
<dbReference type="Pfam" id="PF04055">
    <property type="entry name" value="Radical_SAM"/>
    <property type="match status" value="1"/>
</dbReference>
<dbReference type="SFLD" id="SFLDS00029">
    <property type="entry name" value="Radical_SAM"/>
    <property type="match status" value="1"/>
</dbReference>
<feature type="domain" description="Arsenosugar biosynthesis radical SAM protein ArsS-like C-terminal" evidence="7">
    <location>
        <begin position="220"/>
        <end position="352"/>
    </location>
</feature>
<dbReference type="InterPro" id="IPR007197">
    <property type="entry name" value="rSAM"/>
</dbReference>
<feature type="domain" description="Radical SAM core" evidence="6">
    <location>
        <begin position="61"/>
        <end position="202"/>
    </location>
</feature>
<evidence type="ECO:0000259" key="7">
    <source>
        <dbReference type="Pfam" id="PF12345"/>
    </source>
</evidence>
<evidence type="ECO:0000256" key="4">
    <source>
        <dbReference type="ARBA" id="ARBA00023004"/>
    </source>
</evidence>
<evidence type="ECO:0000256" key="1">
    <source>
        <dbReference type="ARBA" id="ARBA00001966"/>
    </source>
</evidence>
<dbReference type="PATRIC" id="fig|1605367.3.peg.1028"/>
<dbReference type="GO" id="GO:0051536">
    <property type="term" value="F:iron-sulfur cluster binding"/>
    <property type="evidence" value="ECO:0007669"/>
    <property type="project" value="UniProtKB-KW"/>
</dbReference>
<evidence type="ECO:0000259" key="6">
    <source>
        <dbReference type="Pfam" id="PF04055"/>
    </source>
</evidence>
<dbReference type="Pfam" id="PF12345">
    <property type="entry name" value="DUF3641"/>
    <property type="match status" value="1"/>
</dbReference>